<dbReference type="InterPro" id="IPR050309">
    <property type="entry name" value="Type-B_Carboxylest/Lipase"/>
</dbReference>
<evidence type="ECO:0000256" key="3">
    <source>
        <dbReference type="RuleBase" id="RU361235"/>
    </source>
</evidence>
<protein>
    <recommendedName>
        <fullName evidence="3">Carboxylic ester hydrolase</fullName>
        <ecNumber evidence="3">3.1.1.-</ecNumber>
    </recommendedName>
</protein>
<dbReference type="AlphaFoldDB" id="A0A7D7WE38"/>
<dbReference type="EMBL" id="CP043732">
    <property type="protein sequence ID" value="QMU96351.1"/>
    <property type="molecule type" value="Genomic_DNA"/>
</dbReference>
<evidence type="ECO:0000256" key="4">
    <source>
        <dbReference type="SAM" id="MobiDB-lite"/>
    </source>
</evidence>
<evidence type="ECO:0000256" key="1">
    <source>
        <dbReference type="ARBA" id="ARBA00005964"/>
    </source>
</evidence>
<name>A0A7D7WE38_9MICO</name>
<feature type="region of interest" description="Disordered" evidence="4">
    <location>
        <begin position="48"/>
        <end position="79"/>
    </location>
</feature>
<organism evidence="6 7">
    <name type="scientific">Microbacterium esteraromaticum</name>
    <dbReference type="NCBI Taxonomy" id="57043"/>
    <lineage>
        <taxon>Bacteria</taxon>
        <taxon>Bacillati</taxon>
        <taxon>Actinomycetota</taxon>
        <taxon>Actinomycetes</taxon>
        <taxon>Micrococcales</taxon>
        <taxon>Microbacteriaceae</taxon>
        <taxon>Microbacterium</taxon>
    </lineage>
</organism>
<evidence type="ECO:0000313" key="6">
    <source>
        <dbReference type="EMBL" id="QMU96351.1"/>
    </source>
</evidence>
<dbReference type="PANTHER" id="PTHR11559">
    <property type="entry name" value="CARBOXYLESTERASE"/>
    <property type="match status" value="1"/>
</dbReference>
<evidence type="ECO:0000256" key="2">
    <source>
        <dbReference type="ARBA" id="ARBA00022801"/>
    </source>
</evidence>
<dbReference type="InterPro" id="IPR019826">
    <property type="entry name" value="Carboxylesterase_B_AS"/>
</dbReference>
<dbReference type="GO" id="GO:0016787">
    <property type="term" value="F:hydrolase activity"/>
    <property type="evidence" value="ECO:0007669"/>
    <property type="project" value="UniProtKB-KW"/>
</dbReference>
<evidence type="ECO:0000313" key="7">
    <source>
        <dbReference type="Proteomes" id="UP000515708"/>
    </source>
</evidence>
<dbReference type="Proteomes" id="UP000515708">
    <property type="component" value="Chromosome"/>
</dbReference>
<dbReference type="InterPro" id="IPR002018">
    <property type="entry name" value="CarbesteraseB"/>
</dbReference>
<comment type="similarity">
    <text evidence="1 3">Belongs to the type-B carboxylesterase/lipase family.</text>
</comment>
<keyword evidence="2 3" id="KW-0378">Hydrolase</keyword>
<dbReference type="PROSITE" id="PS00122">
    <property type="entry name" value="CARBOXYLESTERASE_B_1"/>
    <property type="match status" value="1"/>
</dbReference>
<dbReference type="Pfam" id="PF00135">
    <property type="entry name" value="COesterase"/>
    <property type="match status" value="1"/>
</dbReference>
<evidence type="ECO:0000259" key="5">
    <source>
        <dbReference type="Pfam" id="PF00135"/>
    </source>
</evidence>
<dbReference type="InterPro" id="IPR029058">
    <property type="entry name" value="AB_hydrolase_fold"/>
</dbReference>
<feature type="domain" description="Carboxylesterase type B" evidence="5">
    <location>
        <begin position="15"/>
        <end position="459"/>
    </location>
</feature>
<dbReference type="Gene3D" id="3.40.50.1820">
    <property type="entry name" value="alpha/beta hydrolase"/>
    <property type="match status" value="1"/>
</dbReference>
<sequence length="490" mass="53236">MGRLDRPGYAGAVDQIAQTAEGPVRGIPRRDGSLAFLGIPYAAAPTGGRRFLPPQPVTPWAEPLDATEYGPTPQRREEPNAIIPEPSIPGRETLNLNVFTPALDGSRPVLVWIHGGGYSSGSPASPWYDGRAFVRDGIVVVAISYRLGFDGFGVIDGAPDNRGVRDWIAALEWVQRSIAGFGGDPSRVTIAGQSAGGGAVLTLLGMPEAQHLFRACISLSGALGDLPRDRARRRSERLAEMVGCEPTLDGFRGVKERELTRRQHEASLLGRTGLAATTATLTDGLPWGPVVDGELIMRPTVDSFAAGVGADKPLLLGATDDEFTMVFDGAPRILRWVPVPLALRVVEKTRALRRGWRRANRARRGSGAALGRFVTDRVFRSLVVRVAETRRDARTWAYRFAWTSPTNGWSYHCLDVPFWFDCLDDPHVARIAGENPPQRLADEMHAAAVAFVRDGDPGWPAWRTEPGTTRVFGDQPALSRSAYDDALPLV</sequence>
<dbReference type="EC" id="3.1.1.-" evidence="3"/>
<proteinExistence type="inferred from homology"/>
<reference evidence="6 7" key="1">
    <citation type="journal article" date="2020" name="Front. Microbiol.">
        <title>Design of Bacterial Strain-Specific qPCR Assays Using NGS Data and Publicly Available Resources and Its Application to Track Biocontrol Strains.</title>
        <authorList>
            <person name="Hernandez I."/>
            <person name="Sant C."/>
            <person name="Martinez R."/>
            <person name="Fernandez C."/>
        </authorList>
    </citation>
    <scope>NUCLEOTIDE SEQUENCE [LARGE SCALE GENOMIC DNA]</scope>
    <source>
        <strain evidence="6 7">B24</strain>
    </source>
</reference>
<dbReference type="SUPFAM" id="SSF53474">
    <property type="entry name" value="alpha/beta-Hydrolases"/>
    <property type="match status" value="1"/>
</dbReference>
<accession>A0A7D7WE38</accession>
<gene>
    <name evidence="6" type="ORF">FVO59_03370</name>
</gene>